<reference evidence="1 2" key="1">
    <citation type="journal article" date="2005" name="Nature">
        <title>The map-based sequence of the rice genome.</title>
        <authorList>
            <consortium name="International rice genome sequencing project (IRGSP)"/>
            <person name="Matsumoto T."/>
            <person name="Wu J."/>
            <person name="Kanamori H."/>
            <person name="Katayose Y."/>
            <person name="Fujisawa M."/>
            <person name="Namiki N."/>
            <person name="Mizuno H."/>
            <person name="Yamamoto K."/>
            <person name="Antonio B.A."/>
            <person name="Baba T."/>
            <person name="Sakata K."/>
            <person name="Nagamura Y."/>
            <person name="Aoki H."/>
            <person name="Arikawa K."/>
            <person name="Arita K."/>
            <person name="Bito T."/>
            <person name="Chiden Y."/>
            <person name="Fujitsuka N."/>
            <person name="Fukunaka R."/>
            <person name="Hamada M."/>
            <person name="Harada C."/>
            <person name="Hayashi A."/>
            <person name="Hijishita S."/>
            <person name="Honda M."/>
            <person name="Hosokawa S."/>
            <person name="Ichikawa Y."/>
            <person name="Idonuma A."/>
            <person name="Iijima M."/>
            <person name="Ikeda M."/>
            <person name="Ikeno M."/>
            <person name="Ito K."/>
            <person name="Ito S."/>
            <person name="Ito T."/>
            <person name="Ito Y."/>
            <person name="Ito Y."/>
            <person name="Iwabuchi A."/>
            <person name="Kamiya K."/>
            <person name="Karasawa W."/>
            <person name="Kurita K."/>
            <person name="Katagiri S."/>
            <person name="Kikuta A."/>
            <person name="Kobayashi H."/>
            <person name="Kobayashi N."/>
            <person name="Machita K."/>
            <person name="Maehara T."/>
            <person name="Masukawa M."/>
            <person name="Mizubayashi T."/>
            <person name="Mukai Y."/>
            <person name="Nagasaki H."/>
            <person name="Nagata Y."/>
            <person name="Naito S."/>
            <person name="Nakashima M."/>
            <person name="Nakama Y."/>
            <person name="Nakamichi Y."/>
            <person name="Nakamura M."/>
            <person name="Meguro A."/>
            <person name="Negishi M."/>
            <person name="Ohta I."/>
            <person name="Ohta T."/>
            <person name="Okamoto M."/>
            <person name="Ono N."/>
            <person name="Saji S."/>
            <person name="Sakaguchi M."/>
            <person name="Sakai K."/>
            <person name="Shibata M."/>
            <person name="Shimokawa T."/>
            <person name="Song J."/>
            <person name="Takazaki Y."/>
            <person name="Terasawa K."/>
            <person name="Tsugane M."/>
            <person name="Tsuji K."/>
            <person name="Ueda S."/>
            <person name="Waki K."/>
            <person name="Yamagata H."/>
            <person name="Yamamoto M."/>
            <person name="Yamamoto S."/>
            <person name="Yamane H."/>
            <person name="Yoshiki S."/>
            <person name="Yoshihara R."/>
            <person name="Yukawa K."/>
            <person name="Zhong H."/>
            <person name="Yano M."/>
            <person name="Yuan Q."/>
            <person name="Ouyang S."/>
            <person name="Liu J."/>
            <person name="Jones K.M."/>
            <person name="Gansberger K."/>
            <person name="Moffat K."/>
            <person name="Hill J."/>
            <person name="Bera J."/>
            <person name="Fadrosh D."/>
            <person name="Jin S."/>
            <person name="Johri S."/>
            <person name="Kim M."/>
            <person name="Overton L."/>
            <person name="Reardon M."/>
            <person name="Tsitrin T."/>
            <person name="Vuong H."/>
            <person name="Weaver B."/>
            <person name="Ciecko A."/>
            <person name="Tallon L."/>
            <person name="Jackson J."/>
            <person name="Pai G."/>
            <person name="Aken S.V."/>
            <person name="Utterback T."/>
            <person name="Reidmuller S."/>
            <person name="Feldblyum T."/>
            <person name="Hsiao J."/>
            <person name="Zismann V."/>
            <person name="Iobst S."/>
            <person name="de Vazeille A.R."/>
            <person name="Buell C.R."/>
            <person name="Ying K."/>
            <person name="Li Y."/>
            <person name="Lu T."/>
            <person name="Huang Y."/>
            <person name="Zhao Q."/>
            <person name="Feng Q."/>
            <person name="Zhang L."/>
            <person name="Zhu J."/>
            <person name="Weng Q."/>
            <person name="Mu J."/>
            <person name="Lu Y."/>
            <person name="Fan D."/>
            <person name="Liu Y."/>
            <person name="Guan J."/>
            <person name="Zhang Y."/>
            <person name="Yu S."/>
            <person name="Liu X."/>
            <person name="Zhang Y."/>
            <person name="Hong G."/>
            <person name="Han B."/>
            <person name="Choisne N."/>
            <person name="Demange N."/>
            <person name="Orjeda G."/>
            <person name="Samain S."/>
            <person name="Cattolico L."/>
            <person name="Pelletier E."/>
            <person name="Couloux A."/>
            <person name="Segurens B."/>
            <person name="Wincker P."/>
            <person name="D'Hont A."/>
            <person name="Scarpelli C."/>
            <person name="Weissenbach J."/>
            <person name="Salanoubat M."/>
            <person name="Quetier F."/>
            <person name="Yu Y."/>
            <person name="Kim H.R."/>
            <person name="Rambo T."/>
            <person name="Currie J."/>
            <person name="Collura K."/>
            <person name="Luo M."/>
            <person name="Yang T."/>
            <person name="Ammiraju J.S.S."/>
            <person name="Engler F."/>
            <person name="Soderlund C."/>
            <person name="Wing R.A."/>
            <person name="Palmer L.E."/>
            <person name="de la Bastide M."/>
            <person name="Spiegel L."/>
            <person name="Nascimento L."/>
            <person name="Zutavern T."/>
            <person name="O'Shaughnessy A."/>
            <person name="Dike S."/>
            <person name="Dedhia N."/>
            <person name="Preston R."/>
            <person name="Balija V."/>
            <person name="McCombie W.R."/>
            <person name="Chow T."/>
            <person name="Chen H."/>
            <person name="Chung M."/>
            <person name="Chen C."/>
            <person name="Shaw J."/>
            <person name="Wu H."/>
            <person name="Hsiao K."/>
            <person name="Chao Y."/>
            <person name="Chu M."/>
            <person name="Cheng C."/>
            <person name="Hour A."/>
            <person name="Lee P."/>
            <person name="Lin S."/>
            <person name="Lin Y."/>
            <person name="Liou J."/>
            <person name="Liu S."/>
            <person name="Hsing Y."/>
            <person name="Raghuvanshi S."/>
            <person name="Mohanty A."/>
            <person name="Bharti A.K."/>
            <person name="Gaur A."/>
            <person name="Gupta V."/>
            <person name="Kumar D."/>
            <person name="Ravi V."/>
            <person name="Vij S."/>
            <person name="Kapur A."/>
            <person name="Khurana P."/>
            <person name="Khurana P."/>
            <person name="Khurana J.P."/>
            <person name="Tyagi A.K."/>
            <person name="Gaikwad K."/>
            <person name="Singh A."/>
            <person name="Dalal V."/>
            <person name="Srivastava S."/>
            <person name="Dixit A."/>
            <person name="Pal A.K."/>
            <person name="Ghazi I.A."/>
            <person name="Yadav M."/>
            <person name="Pandit A."/>
            <person name="Bhargava A."/>
            <person name="Sureshbabu K."/>
            <person name="Batra K."/>
            <person name="Sharma T.R."/>
            <person name="Mohapatra T."/>
            <person name="Singh N.K."/>
            <person name="Messing J."/>
            <person name="Nelson A.B."/>
            <person name="Fuks G."/>
            <person name="Kavchok S."/>
            <person name="Keizer G."/>
            <person name="Linton E."/>
            <person name="Llaca V."/>
            <person name="Song R."/>
            <person name="Tanyolac B."/>
            <person name="Young S."/>
            <person name="Ho-Il K."/>
            <person name="Hahn J.H."/>
            <person name="Sangsakoo G."/>
            <person name="Vanavichit A."/>
            <person name="de Mattos Luiz.A.T."/>
            <person name="Zimmer P.D."/>
            <person name="Malone G."/>
            <person name="Dellagostin O."/>
            <person name="de Oliveira A.C."/>
            <person name="Bevan M."/>
            <person name="Bancroft I."/>
            <person name="Minx P."/>
            <person name="Cordum H."/>
            <person name="Wilson R."/>
            <person name="Cheng Z."/>
            <person name="Jin W."/>
            <person name="Jiang J."/>
            <person name="Leong S.A."/>
            <person name="Iwama H."/>
            <person name="Gojobori T."/>
            <person name="Itoh T."/>
            <person name="Niimura Y."/>
            <person name="Fujii Y."/>
            <person name="Habara T."/>
            <person name="Sakai H."/>
            <person name="Sato Y."/>
            <person name="Wilson G."/>
            <person name="Kumar K."/>
            <person name="McCouch S."/>
            <person name="Juretic N."/>
            <person name="Hoen D."/>
            <person name="Wright S."/>
            <person name="Bruskiewich R."/>
            <person name="Bureau T."/>
            <person name="Miyao A."/>
            <person name="Hirochika H."/>
            <person name="Nishikawa T."/>
            <person name="Kadowaki K."/>
            <person name="Sugiura M."/>
            <person name="Burr B."/>
            <person name="Sasaki T."/>
        </authorList>
    </citation>
    <scope>NUCLEOTIDE SEQUENCE [LARGE SCALE GENOMIC DNA]</scope>
    <source>
        <strain evidence="2">cv. Nipponbare</strain>
    </source>
</reference>
<sequence length="59" mass="6266">MLSCRALNSNKFTGGIPPTLGLLSKLFWLDLSDNQLSGKIPVSSGSNPGLDQLVNAEHL</sequence>
<protein>
    <submittedName>
        <fullName evidence="1">Os01g0816600 protein</fullName>
    </submittedName>
</protein>
<dbReference type="EMBL" id="AP008207">
    <property type="protein sequence ID" value="BAF06533.2"/>
    <property type="molecule type" value="Genomic_DNA"/>
</dbReference>
<dbReference type="Pfam" id="PF00560">
    <property type="entry name" value="LRR_1"/>
    <property type="match status" value="1"/>
</dbReference>
<accession>Q0JI95</accession>
<reference evidence="2" key="2">
    <citation type="journal article" date="2008" name="Nucleic Acids Res.">
        <title>The rice annotation project database (RAP-DB): 2008 update.</title>
        <authorList>
            <consortium name="The rice annotation project (RAP)"/>
        </authorList>
    </citation>
    <scope>GENOME REANNOTATION</scope>
    <source>
        <strain evidence="2">cv. Nipponbare</strain>
    </source>
</reference>
<dbReference type="SUPFAM" id="SSF52058">
    <property type="entry name" value="L domain-like"/>
    <property type="match status" value="1"/>
</dbReference>
<organism evidence="1 2">
    <name type="scientific">Oryza sativa subsp. japonica</name>
    <name type="common">Rice</name>
    <dbReference type="NCBI Taxonomy" id="39947"/>
    <lineage>
        <taxon>Eukaryota</taxon>
        <taxon>Viridiplantae</taxon>
        <taxon>Streptophyta</taxon>
        <taxon>Embryophyta</taxon>
        <taxon>Tracheophyta</taxon>
        <taxon>Spermatophyta</taxon>
        <taxon>Magnoliopsida</taxon>
        <taxon>Liliopsida</taxon>
        <taxon>Poales</taxon>
        <taxon>Poaceae</taxon>
        <taxon>BOP clade</taxon>
        <taxon>Oryzoideae</taxon>
        <taxon>Oryzeae</taxon>
        <taxon>Oryzinae</taxon>
        <taxon>Oryza</taxon>
        <taxon>Oryza sativa</taxon>
    </lineage>
</organism>
<evidence type="ECO:0000313" key="1">
    <source>
        <dbReference type="EMBL" id="BAF06533.2"/>
    </source>
</evidence>
<dbReference type="Gene3D" id="3.80.10.10">
    <property type="entry name" value="Ribonuclease Inhibitor"/>
    <property type="match status" value="1"/>
</dbReference>
<proteinExistence type="predicted"/>
<dbReference type="Proteomes" id="UP000000763">
    <property type="component" value="Chromosome 1"/>
</dbReference>
<gene>
    <name evidence="1" type="ordered locus">Os01g0816600</name>
</gene>
<dbReference type="AlphaFoldDB" id="Q0JI95"/>
<dbReference type="HOGENOM" id="CLU_000288_14_1_1"/>
<dbReference type="KEGG" id="dosa:Os01g0816600"/>
<name>Q0JI95_ORYSJ</name>
<evidence type="ECO:0000313" key="2">
    <source>
        <dbReference type="Proteomes" id="UP000000763"/>
    </source>
</evidence>
<dbReference type="InterPro" id="IPR032675">
    <property type="entry name" value="LRR_dom_sf"/>
</dbReference>
<dbReference type="InterPro" id="IPR001611">
    <property type="entry name" value="Leu-rich_rpt"/>
</dbReference>